<evidence type="ECO:0000313" key="4">
    <source>
        <dbReference type="EMBL" id="AWN40180.1"/>
    </source>
</evidence>
<dbReference type="OrthoDB" id="5354021at2"/>
<evidence type="ECO:0000256" key="2">
    <source>
        <dbReference type="SAM" id="MobiDB-lite"/>
    </source>
</evidence>
<dbReference type="PANTHER" id="PTHR43630:SF2">
    <property type="entry name" value="GLYCOSYLTRANSFERASE"/>
    <property type="match status" value="1"/>
</dbReference>
<name>A0A2U8W3T1_9HYPH</name>
<evidence type="ECO:0000313" key="5">
    <source>
        <dbReference type="Proteomes" id="UP000245926"/>
    </source>
</evidence>
<gene>
    <name evidence="4" type="ORF">DK389_06045</name>
</gene>
<dbReference type="KEGG" id="mets:DK389_06045"/>
<keyword evidence="4" id="KW-0808">Transferase</keyword>
<feature type="compositionally biased region" description="Basic and acidic residues" evidence="2">
    <location>
        <begin position="355"/>
        <end position="365"/>
    </location>
</feature>
<comment type="similarity">
    <text evidence="1">Belongs to the glycosyltransferase 2 family. WaaE/KdtX subfamily.</text>
</comment>
<dbReference type="Proteomes" id="UP000245926">
    <property type="component" value="Chromosome"/>
</dbReference>
<reference evidence="5" key="1">
    <citation type="submission" date="2018-05" db="EMBL/GenBank/DDBJ databases">
        <title>Complete Genome Sequence of Methylobacterium sp. 17SD2-17.</title>
        <authorList>
            <person name="Srinivasan S."/>
        </authorList>
    </citation>
    <scope>NUCLEOTIDE SEQUENCE [LARGE SCALE GENOMIC DNA]</scope>
    <source>
        <strain evidence="5">17SD2-17</strain>
    </source>
</reference>
<dbReference type="PANTHER" id="PTHR43630">
    <property type="entry name" value="POLY-BETA-1,6-N-ACETYL-D-GLUCOSAMINE SYNTHASE"/>
    <property type="match status" value="1"/>
</dbReference>
<dbReference type="AlphaFoldDB" id="A0A2U8W3T1"/>
<evidence type="ECO:0000256" key="1">
    <source>
        <dbReference type="ARBA" id="ARBA00038494"/>
    </source>
</evidence>
<feature type="domain" description="Glycosyltransferase 2-like" evidence="3">
    <location>
        <begin position="5"/>
        <end position="133"/>
    </location>
</feature>
<dbReference type="SUPFAM" id="SSF53448">
    <property type="entry name" value="Nucleotide-diphospho-sugar transferases"/>
    <property type="match status" value="1"/>
</dbReference>
<dbReference type="Gene3D" id="3.90.550.10">
    <property type="entry name" value="Spore Coat Polysaccharide Biosynthesis Protein SpsA, Chain A"/>
    <property type="match status" value="1"/>
</dbReference>
<dbReference type="EMBL" id="CP029550">
    <property type="protein sequence ID" value="AWN40180.1"/>
    <property type="molecule type" value="Genomic_DNA"/>
</dbReference>
<sequence length="377" mass="43623">MIGLCMIVKNEADVIVKCIESARRLIDYVLIVDTGSTDETQRLIAEYLHEQDIPGEVIEEAWVDFATNRTSCLRRLRQRTDISYALVLDADEVIVYDDDFNEAAFKQQLNKDFYHIKIVLYPTEYFRPQLLKNNLEFVYRGVLHEFIEAPPRSSSGTIESGFHIISGRGGARSRNPRKYEDDARTLEKALVSETDEFLVSRYTFYLAQSYRDSGNNELALKYYIERSRLGYWEEEIFYSTWQSAAMMEQLGYPDFEVIGMYLKAFEGRPTRAESLHAAMNFCRRCGLHHQGFLIGKHAVSITIPSSGLFVLPWIYEYGLLDEFSILAYWSGHFQESLDSCLQILQEGRIPSDQRERIEVNADFSRKKGARSHSDLQP</sequence>
<protein>
    <submittedName>
        <fullName evidence="4">Glycosyl transferase family 2</fullName>
    </submittedName>
</protein>
<dbReference type="InterPro" id="IPR001173">
    <property type="entry name" value="Glyco_trans_2-like"/>
</dbReference>
<accession>A0A2U8W3T1</accession>
<dbReference type="Pfam" id="PF00535">
    <property type="entry name" value="Glycos_transf_2"/>
    <property type="match status" value="1"/>
</dbReference>
<proteinExistence type="inferred from homology"/>
<evidence type="ECO:0000259" key="3">
    <source>
        <dbReference type="Pfam" id="PF00535"/>
    </source>
</evidence>
<organism evidence="4 5">
    <name type="scientific">Methylobacterium durans</name>
    <dbReference type="NCBI Taxonomy" id="2202825"/>
    <lineage>
        <taxon>Bacteria</taxon>
        <taxon>Pseudomonadati</taxon>
        <taxon>Pseudomonadota</taxon>
        <taxon>Alphaproteobacteria</taxon>
        <taxon>Hyphomicrobiales</taxon>
        <taxon>Methylobacteriaceae</taxon>
        <taxon>Methylobacterium</taxon>
    </lineage>
</organism>
<feature type="region of interest" description="Disordered" evidence="2">
    <location>
        <begin position="355"/>
        <end position="377"/>
    </location>
</feature>
<dbReference type="InterPro" id="IPR029044">
    <property type="entry name" value="Nucleotide-diphossugar_trans"/>
</dbReference>
<dbReference type="GO" id="GO:0016740">
    <property type="term" value="F:transferase activity"/>
    <property type="evidence" value="ECO:0007669"/>
    <property type="project" value="UniProtKB-KW"/>
</dbReference>
<keyword evidence="5" id="KW-1185">Reference proteome</keyword>